<accession>A0A699Z8K6</accession>
<dbReference type="AlphaFoldDB" id="A0A699Z8K6"/>
<sequence>MAAPSPDDPNALGSDGLPKFARTTTQTFGEKESTVAQLDKEAGRHRKSSSQEQQVGSAWSVSLDFRCRQLEHDMCSMAWWLQARPRRRRAAANKEVARKCRWCSHPGIPGQQLQVRSEGKPGRGASPGHASVGRPPSCHGPRLPCKPWAGSGWGCQEACPALTAGSQAAKGSQWARPHPPLASHWRASPGWSAATAAAEACLHLLLSGLPAAGPAAHGLPAAGPAARFDLGLLGSGGPSCTLCGDAMIAQSSAAGNTIGAAGSTTCSMALPGSGNGSPSCSRLPSGSWWSTPPHTAGSLTVAGGRGWLVLVRAAAEGTAGLCARQRPSHTCMSKLHMDMAVLARWFVLSVLGNRVRLGRGLGLSGNAAGVGVFGRQLLP</sequence>
<organism evidence="2 3">
    <name type="scientific">Haematococcus lacustris</name>
    <name type="common">Green alga</name>
    <name type="synonym">Haematococcus pluvialis</name>
    <dbReference type="NCBI Taxonomy" id="44745"/>
    <lineage>
        <taxon>Eukaryota</taxon>
        <taxon>Viridiplantae</taxon>
        <taxon>Chlorophyta</taxon>
        <taxon>core chlorophytes</taxon>
        <taxon>Chlorophyceae</taxon>
        <taxon>CS clade</taxon>
        <taxon>Chlamydomonadales</taxon>
        <taxon>Haematococcaceae</taxon>
        <taxon>Haematococcus</taxon>
    </lineage>
</organism>
<evidence type="ECO:0000313" key="2">
    <source>
        <dbReference type="EMBL" id="GFH17760.1"/>
    </source>
</evidence>
<feature type="region of interest" description="Disordered" evidence="1">
    <location>
        <begin position="108"/>
        <end position="138"/>
    </location>
</feature>
<dbReference type="EMBL" id="BLLF01001197">
    <property type="protein sequence ID" value="GFH17760.1"/>
    <property type="molecule type" value="Genomic_DNA"/>
</dbReference>
<protein>
    <submittedName>
        <fullName evidence="2">Uncharacterized protein</fullName>
    </submittedName>
</protein>
<gene>
    <name evidence="2" type="ORF">HaLaN_14457</name>
</gene>
<keyword evidence="3" id="KW-1185">Reference proteome</keyword>
<dbReference type="Proteomes" id="UP000485058">
    <property type="component" value="Unassembled WGS sequence"/>
</dbReference>
<comment type="caution">
    <text evidence="2">The sequence shown here is derived from an EMBL/GenBank/DDBJ whole genome shotgun (WGS) entry which is preliminary data.</text>
</comment>
<feature type="compositionally biased region" description="Basic and acidic residues" evidence="1">
    <location>
        <begin position="29"/>
        <end position="42"/>
    </location>
</feature>
<name>A0A699Z8K6_HAELA</name>
<proteinExistence type="predicted"/>
<evidence type="ECO:0000313" key="3">
    <source>
        <dbReference type="Proteomes" id="UP000485058"/>
    </source>
</evidence>
<reference evidence="2 3" key="1">
    <citation type="submission" date="2020-02" db="EMBL/GenBank/DDBJ databases">
        <title>Draft genome sequence of Haematococcus lacustris strain NIES-144.</title>
        <authorList>
            <person name="Morimoto D."/>
            <person name="Nakagawa S."/>
            <person name="Yoshida T."/>
            <person name="Sawayama S."/>
        </authorList>
    </citation>
    <scope>NUCLEOTIDE SEQUENCE [LARGE SCALE GENOMIC DNA]</scope>
    <source>
        <strain evidence="2 3">NIES-144</strain>
    </source>
</reference>
<feature type="region of interest" description="Disordered" evidence="1">
    <location>
        <begin position="1"/>
        <end position="55"/>
    </location>
</feature>
<evidence type="ECO:0000256" key="1">
    <source>
        <dbReference type="SAM" id="MobiDB-lite"/>
    </source>
</evidence>